<dbReference type="InterPro" id="IPR016186">
    <property type="entry name" value="C-type_lectin-like/link_sf"/>
</dbReference>
<keyword evidence="5" id="KW-1185">Reference proteome</keyword>
<accession>A0A8U0RR44</accession>
<keyword evidence="3" id="KW-0472">Membrane</keyword>
<dbReference type="GO" id="GO:0030246">
    <property type="term" value="F:carbohydrate binding"/>
    <property type="evidence" value="ECO:0007669"/>
    <property type="project" value="UniProtKB-KW"/>
</dbReference>
<dbReference type="CDD" id="cd03593">
    <property type="entry name" value="CLECT_NK_receptors_like"/>
    <property type="match status" value="1"/>
</dbReference>
<protein>
    <submittedName>
        <fullName evidence="6">Killer cell lectin-like receptor subfamily G member 1 isoform X1</fullName>
    </submittedName>
</protein>
<dbReference type="CTD" id="10219"/>
<evidence type="ECO:0000256" key="1">
    <source>
        <dbReference type="ARBA" id="ARBA00004167"/>
    </source>
</evidence>
<feature type="domain" description="C-type lectin" evidence="4">
    <location>
        <begin position="231"/>
        <end position="320"/>
    </location>
</feature>
<evidence type="ECO:0000256" key="3">
    <source>
        <dbReference type="SAM" id="Phobius"/>
    </source>
</evidence>
<dbReference type="InterPro" id="IPR033992">
    <property type="entry name" value="NKR-like_CTLD"/>
</dbReference>
<dbReference type="GeneID" id="101682094"/>
<evidence type="ECO:0000313" key="6">
    <source>
        <dbReference type="RefSeq" id="XP_044929362.1"/>
    </source>
</evidence>
<dbReference type="GO" id="GO:0016020">
    <property type="term" value="C:membrane"/>
    <property type="evidence" value="ECO:0007669"/>
    <property type="project" value="UniProtKB-SubCell"/>
</dbReference>
<dbReference type="OrthoDB" id="6133475at2759"/>
<dbReference type="SMART" id="SM00034">
    <property type="entry name" value="CLECT"/>
    <property type="match status" value="2"/>
</dbReference>
<dbReference type="Proteomes" id="UP000000715">
    <property type="component" value="Unplaced"/>
</dbReference>
<dbReference type="AlphaFoldDB" id="A0A8U0RR44"/>
<dbReference type="InterPro" id="IPR001304">
    <property type="entry name" value="C-type_lectin-like"/>
</dbReference>
<name>A0A8U0RR44_MUSPF</name>
<keyword evidence="3" id="KW-0812">Transmembrane</keyword>
<dbReference type="Gene3D" id="3.10.100.10">
    <property type="entry name" value="Mannose-Binding Protein A, subunit A"/>
    <property type="match status" value="3"/>
</dbReference>
<keyword evidence="2" id="KW-0430">Lectin</keyword>
<comment type="subcellular location">
    <subcellularLocation>
        <location evidence="1">Membrane</location>
        <topology evidence="1">Single-pass membrane protein</topology>
    </subcellularLocation>
</comment>
<dbReference type="InterPro" id="IPR042190">
    <property type="entry name" value="KLRG1"/>
</dbReference>
<dbReference type="SUPFAM" id="SSF56436">
    <property type="entry name" value="C-type lectin-like"/>
    <property type="match status" value="3"/>
</dbReference>
<dbReference type="PANTHER" id="PTHR47648:SF1">
    <property type="entry name" value="KILLER CELL LECTIN-LIKE RECEPTOR SUBFAMILY G MEMBER 1"/>
    <property type="match status" value="1"/>
</dbReference>
<dbReference type="Pfam" id="PF00059">
    <property type="entry name" value="Lectin_C"/>
    <property type="match status" value="3"/>
</dbReference>
<dbReference type="PANTHER" id="PTHR47648">
    <property type="entry name" value="KILLER CELL LECTIN-LIKE RECEPTOR SUBFAMILY G MEMBER 1"/>
    <property type="match status" value="1"/>
</dbReference>
<feature type="transmembrane region" description="Helical" evidence="3">
    <location>
        <begin position="40"/>
        <end position="60"/>
    </location>
</feature>
<gene>
    <name evidence="6" type="primary">KLRG1</name>
</gene>
<dbReference type="InterPro" id="IPR016187">
    <property type="entry name" value="CTDL_fold"/>
</dbReference>
<evidence type="ECO:0000259" key="4">
    <source>
        <dbReference type="PROSITE" id="PS50041"/>
    </source>
</evidence>
<proteinExistence type="predicted"/>
<sequence length="339" mass="39083">MEIMDNGIYFTFPLSTEPQTQNDCRPQQKVSPRFPLSHRVAIVLGVLNIIFVCLLLVQWIHCRGSSRASCANCCSCPDLFMKNGNYCYYFSLEKKDWNASLEFCLDKDSHLLEFTDRWEMSLLLRFLKNDFYWIGLRNKSGWRWEDGSPLKISSIVSNSLIQKCGAINQHHLQAASCEALLPWICKKSLLLRFLKNDFYWIGLRNKSGWRWEDGSPLKISSIVSNSLIQKCGAINQHHLQAASCEALLPWICKKSLLLRFLKNDFYWIGLRNKSGWRWEDGSPLKISSIVSNSLIQKCGAINQHHLQAASCEALLPWICKKRPQSMEQGPQQSGFPCRW</sequence>
<keyword evidence="3" id="KW-1133">Transmembrane helix</keyword>
<dbReference type="RefSeq" id="XP_044929362.1">
    <property type="nucleotide sequence ID" value="XM_045073427.1"/>
</dbReference>
<dbReference type="PROSITE" id="PS50041">
    <property type="entry name" value="C_TYPE_LECTIN_2"/>
    <property type="match status" value="2"/>
</dbReference>
<organism evidence="5 6">
    <name type="scientific">Mustela putorius furo</name>
    <name type="common">European domestic ferret</name>
    <name type="synonym">Mustela furo</name>
    <dbReference type="NCBI Taxonomy" id="9669"/>
    <lineage>
        <taxon>Eukaryota</taxon>
        <taxon>Metazoa</taxon>
        <taxon>Chordata</taxon>
        <taxon>Craniata</taxon>
        <taxon>Vertebrata</taxon>
        <taxon>Euteleostomi</taxon>
        <taxon>Mammalia</taxon>
        <taxon>Eutheria</taxon>
        <taxon>Laurasiatheria</taxon>
        <taxon>Carnivora</taxon>
        <taxon>Caniformia</taxon>
        <taxon>Musteloidea</taxon>
        <taxon>Mustelidae</taxon>
        <taxon>Mustelinae</taxon>
        <taxon>Mustela</taxon>
    </lineage>
</organism>
<dbReference type="CDD" id="cd00037">
    <property type="entry name" value="CLECT"/>
    <property type="match status" value="1"/>
</dbReference>
<reference evidence="6" key="1">
    <citation type="submission" date="2025-08" db="UniProtKB">
        <authorList>
            <consortium name="RefSeq"/>
        </authorList>
    </citation>
    <scope>IDENTIFICATION</scope>
    <source>
        <tissue evidence="6">Brain</tissue>
    </source>
</reference>
<evidence type="ECO:0000256" key="2">
    <source>
        <dbReference type="ARBA" id="ARBA00022734"/>
    </source>
</evidence>
<feature type="domain" description="C-type lectin" evidence="4">
    <location>
        <begin position="83"/>
        <end position="186"/>
    </location>
</feature>
<evidence type="ECO:0000313" key="5">
    <source>
        <dbReference type="Proteomes" id="UP000000715"/>
    </source>
</evidence>